<feature type="domain" description="Methylamine utilisation protein MauE" evidence="6">
    <location>
        <begin position="20"/>
        <end position="144"/>
    </location>
</feature>
<organism evidence="7 8">
    <name type="scientific">Pedobacter westerhofensis</name>
    <dbReference type="NCBI Taxonomy" id="425512"/>
    <lineage>
        <taxon>Bacteria</taxon>
        <taxon>Pseudomonadati</taxon>
        <taxon>Bacteroidota</taxon>
        <taxon>Sphingobacteriia</taxon>
        <taxon>Sphingobacteriales</taxon>
        <taxon>Sphingobacteriaceae</taxon>
        <taxon>Pedobacter</taxon>
    </lineage>
</organism>
<dbReference type="RefSeq" id="WP_142526759.1">
    <property type="nucleotide sequence ID" value="NZ_CBCSJO010000003.1"/>
</dbReference>
<keyword evidence="8" id="KW-1185">Reference proteome</keyword>
<dbReference type="GO" id="GO:0030416">
    <property type="term" value="P:methylamine metabolic process"/>
    <property type="evidence" value="ECO:0007669"/>
    <property type="project" value="InterPro"/>
</dbReference>
<dbReference type="InterPro" id="IPR009908">
    <property type="entry name" value="Methylamine_util_MauE"/>
</dbReference>
<dbReference type="Proteomes" id="UP000320300">
    <property type="component" value="Unassembled WGS sequence"/>
</dbReference>
<evidence type="ECO:0000259" key="6">
    <source>
        <dbReference type="Pfam" id="PF07291"/>
    </source>
</evidence>
<feature type="transmembrane region" description="Helical" evidence="5">
    <location>
        <begin position="128"/>
        <end position="147"/>
    </location>
</feature>
<dbReference type="Pfam" id="PF07291">
    <property type="entry name" value="MauE"/>
    <property type="match status" value="1"/>
</dbReference>
<dbReference type="AlphaFoldDB" id="A0A521B6S3"/>
<evidence type="ECO:0000256" key="2">
    <source>
        <dbReference type="ARBA" id="ARBA00022692"/>
    </source>
</evidence>
<dbReference type="GO" id="GO:0016020">
    <property type="term" value="C:membrane"/>
    <property type="evidence" value="ECO:0007669"/>
    <property type="project" value="UniProtKB-SubCell"/>
</dbReference>
<evidence type="ECO:0000313" key="8">
    <source>
        <dbReference type="Proteomes" id="UP000320300"/>
    </source>
</evidence>
<evidence type="ECO:0000256" key="3">
    <source>
        <dbReference type="ARBA" id="ARBA00022989"/>
    </source>
</evidence>
<dbReference type="EMBL" id="FXTN01000002">
    <property type="protein sequence ID" value="SMO42773.1"/>
    <property type="molecule type" value="Genomic_DNA"/>
</dbReference>
<feature type="transmembrane region" description="Helical" evidence="5">
    <location>
        <begin position="88"/>
        <end position="108"/>
    </location>
</feature>
<evidence type="ECO:0000313" key="7">
    <source>
        <dbReference type="EMBL" id="SMO42773.1"/>
    </source>
</evidence>
<proteinExistence type="predicted"/>
<gene>
    <name evidence="7" type="ORF">SAMN06265348_10259</name>
</gene>
<dbReference type="UniPathway" id="UPA00895"/>
<sequence>METTLNKLPSSKISSKTKAVIADVAAYSFIILFIYTATSKIQSFESFKLVLSKSVLIGQYSTLVAWAVPSAEIIISLLLIFPLTRKDGLISSLAIMLVFTAYLIYMVNSGTQLICTCGGVLSSLTWQQHIWFNAVFIVLAATGLKFYKSEQL</sequence>
<feature type="transmembrane region" description="Helical" evidence="5">
    <location>
        <begin position="20"/>
        <end position="37"/>
    </location>
</feature>
<keyword evidence="2 5" id="KW-0812">Transmembrane</keyword>
<keyword evidence="3 5" id="KW-1133">Transmembrane helix</keyword>
<dbReference type="OrthoDB" id="673785at2"/>
<evidence type="ECO:0000256" key="1">
    <source>
        <dbReference type="ARBA" id="ARBA00004141"/>
    </source>
</evidence>
<name>A0A521B6S3_9SPHI</name>
<evidence type="ECO:0000256" key="5">
    <source>
        <dbReference type="SAM" id="Phobius"/>
    </source>
</evidence>
<evidence type="ECO:0000256" key="4">
    <source>
        <dbReference type="ARBA" id="ARBA00023136"/>
    </source>
</evidence>
<keyword evidence="4 5" id="KW-0472">Membrane</keyword>
<comment type="subcellular location">
    <subcellularLocation>
        <location evidence="1">Membrane</location>
        <topology evidence="1">Multi-pass membrane protein</topology>
    </subcellularLocation>
</comment>
<reference evidence="7 8" key="1">
    <citation type="submission" date="2017-05" db="EMBL/GenBank/DDBJ databases">
        <authorList>
            <person name="Varghese N."/>
            <person name="Submissions S."/>
        </authorList>
    </citation>
    <scope>NUCLEOTIDE SEQUENCE [LARGE SCALE GENOMIC DNA]</scope>
    <source>
        <strain evidence="7 8">DSM 19036</strain>
    </source>
</reference>
<feature type="transmembrane region" description="Helical" evidence="5">
    <location>
        <begin position="57"/>
        <end position="81"/>
    </location>
</feature>
<protein>
    <submittedName>
        <fullName evidence="7">Methylamine utilisation protein MauE</fullName>
    </submittedName>
</protein>
<accession>A0A521B6S3</accession>